<protein>
    <submittedName>
        <fullName evidence="1">Uncharacterized protein</fullName>
    </submittedName>
</protein>
<dbReference type="AlphaFoldDB" id="A0A0A8YXU0"/>
<sequence length="32" mass="3825">MDDFVESRKEGKEGESPRKGSFCEIFFRFRPL</sequence>
<reference evidence="1" key="2">
    <citation type="journal article" date="2015" name="Data Brief">
        <title>Shoot transcriptome of the giant reed, Arundo donax.</title>
        <authorList>
            <person name="Barrero R.A."/>
            <person name="Guerrero F.D."/>
            <person name="Moolhuijzen P."/>
            <person name="Goolsby J.A."/>
            <person name="Tidwell J."/>
            <person name="Bellgard S.E."/>
            <person name="Bellgard M.I."/>
        </authorList>
    </citation>
    <scope>NUCLEOTIDE SEQUENCE</scope>
    <source>
        <tissue evidence="1">Shoot tissue taken approximately 20 cm above the soil surface</tissue>
    </source>
</reference>
<organism evidence="1">
    <name type="scientific">Arundo donax</name>
    <name type="common">Giant reed</name>
    <name type="synonym">Donax arundinaceus</name>
    <dbReference type="NCBI Taxonomy" id="35708"/>
    <lineage>
        <taxon>Eukaryota</taxon>
        <taxon>Viridiplantae</taxon>
        <taxon>Streptophyta</taxon>
        <taxon>Embryophyta</taxon>
        <taxon>Tracheophyta</taxon>
        <taxon>Spermatophyta</taxon>
        <taxon>Magnoliopsida</taxon>
        <taxon>Liliopsida</taxon>
        <taxon>Poales</taxon>
        <taxon>Poaceae</taxon>
        <taxon>PACMAD clade</taxon>
        <taxon>Arundinoideae</taxon>
        <taxon>Arundineae</taxon>
        <taxon>Arundo</taxon>
    </lineage>
</organism>
<proteinExistence type="predicted"/>
<dbReference type="EMBL" id="GBRH01265936">
    <property type="protein sequence ID" value="JAD31959.1"/>
    <property type="molecule type" value="Transcribed_RNA"/>
</dbReference>
<accession>A0A0A8YXU0</accession>
<evidence type="ECO:0000313" key="1">
    <source>
        <dbReference type="EMBL" id="JAD31959.1"/>
    </source>
</evidence>
<reference evidence="1" key="1">
    <citation type="submission" date="2014-09" db="EMBL/GenBank/DDBJ databases">
        <authorList>
            <person name="Magalhaes I.L.F."/>
            <person name="Oliveira U."/>
            <person name="Santos F.R."/>
            <person name="Vidigal T.H.D.A."/>
            <person name="Brescovit A.D."/>
            <person name="Santos A.J."/>
        </authorList>
    </citation>
    <scope>NUCLEOTIDE SEQUENCE</scope>
    <source>
        <tissue evidence="1">Shoot tissue taken approximately 20 cm above the soil surface</tissue>
    </source>
</reference>
<name>A0A0A8YXU0_ARUDO</name>